<evidence type="ECO:0000256" key="1">
    <source>
        <dbReference type="ARBA" id="ARBA00022630"/>
    </source>
</evidence>
<dbReference type="EMBL" id="KL342609">
    <property type="protein sequence ID" value="KFZ53844.1"/>
    <property type="molecule type" value="Genomic_DNA"/>
</dbReference>
<name>A0A094K8M9_ANTCR</name>
<dbReference type="AlphaFoldDB" id="A0A094K8M9"/>
<dbReference type="GO" id="GO:0008531">
    <property type="term" value="F:riboflavin kinase activity"/>
    <property type="evidence" value="ECO:0007669"/>
    <property type="project" value="InterPro"/>
</dbReference>
<sequence length="62" mass="7020">SLAIVCSELRPAFEYCFSFAGALISAIQIDTEEAKRQLDVPEHLKLEEDDFFHLPEGKTVNH</sequence>
<evidence type="ECO:0000256" key="4">
    <source>
        <dbReference type="ARBA" id="ARBA00022741"/>
    </source>
</evidence>
<dbReference type="Proteomes" id="UP000053620">
    <property type="component" value="Unassembled WGS sequence"/>
</dbReference>
<keyword evidence="5" id="KW-0418">Kinase</keyword>
<accession>A0A094K8M9</accession>
<reference evidence="5 6" key="1">
    <citation type="submission" date="2014-04" db="EMBL/GenBank/DDBJ databases">
        <title>Genome evolution of avian class.</title>
        <authorList>
            <person name="Zhang G."/>
            <person name="Li C."/>
        </authorList>
    </citation>
    <scope>NUCLEOTIDE SEQUENCE [LARGE SCALE GENOMIC DNA]</scope>
    <source>
        <strain evidence="5">BGI_N321</strain>
    </source>
</reference>
<dbReference type="GO" id="GO:0009231">
    <property type="term" value="P:riboflavin biosynthetic process"/>
    <property type="evidence" value="ECO:0007669"/>
    <property type="project" value="InterPro"/>
</dbReference>
<evidence type="ECO:0000313" key="6">
    <source>
        <dbReference type="Proteomes" id="UP000053620"/>
    </source>
</evidence>
<proteinExistence type="predicted"/>
<feature type="non-terminal residue" evidence="5">
    <location>
        <position position="62"/>
    </location>
</feature>
<evidence type="ECO:0000256" key="2">
    <source>
        <dbReference type="ARBA" id="ARBA00022643"/>
    </source>
</evidence>
<evidence type="ECO:0000313" key="5">
    <source>
        <dbReference type="EMBL" id="KFZ53844.1"/>
    </source>
</evidence>
<keyword evidence="3" id="KW-0808">Transferase</keyword>
<dbReference type="Gene3D" id="2.40.30.30">
    <property type="entry name" value="Riboflavin kinase-like"/>
    <property type="match status" value="1"/>
</dbReference>
<organism evidence="5 6">
    <name type="scientific">Antrostomus carolinensis</name>
    <name type="common">Chuck-will's-widow</name>
    <name type="synonym">Caprimulgus carolinensis</name>
    <dbReference type="NCBI Taxonomy" id="279965"/>
    <lineage>
        <taxon>Eukaryota</taxon>
        <taxon>Metazoa</taxon>
        <taxon>Chordata</taxon>
        <taxon>Craniata</taxon>
        <taxon>Vertebrata</taxon>
        <taxon>Euteleostomi</taxon>
        <taxon>Archelosauria</taxon>
        <taxon>Archosauria</taxon>
        <taxon>Dinosauria</taxon>
        <taxon>Saurischia</taxon>
        <taxon>Theropoda</taxon>
        <taxon>Coelurosauria</taxon>
        <taxon>Aves</taxon>
        <taxon>Neognathae</taxon>
        <taxon>Neoaves</taxon>
        <taxon>Strisores</taxon>
        <taxon>Caprimulgiformes</taxon>
        <taxon>Caprimulgidae</taxon>
        <taxon>Antrostomus</taxon>
    </lineage>
</organism>
<keyword evidence="2" id="KW-0288">FMN</keyword>
<keyword evidence="1" id="KW-0285">Flavoprotein</keyword>
<evidence type="ECO:0000256" key="3">
    <source>
        <dbReference type="ARBA" id="ARBA00022679"/>
    </source>
</evidence>
<keyword evidence="6" id="KW-1185">Reference proteome</keyword>
<dbReference type="InterPro" id="IPR023465">
    <property type="entry name" value="Riboflavin_kinase_dom_sf"/>
</dbReference>
<protein>
    <submittedName>
        <fullName evidence="5">Riboflavin kinase</fullName>
    </submittedName>
</protein>
<keyword evidence="4" id="KW-0547">Nucleotide-binding</keyword>
<dbReference type="GO" id="GO:0000166">
    <property type="term" value="F:nucleotide binding"/>
    <property type="evidence" value="ECO:0007669"/>
    <property type="project" value="UniProtKB-KW"/>
</dbReference>
<feature type="non-terminal residue" evidence="5">
    <location>
        <position position="1"/>
    </location>
</feature>
<gene>
    <name evidence="5" type="ORF">N321_04935</name>
</gene>